<gene>
    <name evidence="4" type="ORF">CBOVIS_LOCUS7683</name>
</gene>
<evidence type="ECO:0000259" key="2">
    <source>
        <dbReference type="PROSITE" id="PS50055"/>
    </source>
</evidence>
<feature type="region of interest" description="Disordered" evidence="1">
    <location>
        <begin position="1"/>
        <end position="76"/>
    </location>
</feature>
<dbReference type="AlphaFoldDB" id="A0A8S1EXR1"/>
<dbReference type="Gene3D" id="3.90.190.10">
    <property type="entry name" value="Protein tyrosine phosphatase superfamily"/>
    <property type="match status" value="1"/>
</dbReference>
<dbReference type="InterPro" id="IPR052782">
    <property type="entry name" value="Oocyte-zygote_transition_reg"/>
</dbReference>
<feature type="domain" description="Tyrosine-protein phosphatase" evidence="2">
    <location>
        <begin position="101"/>
        <end position="359"/>
    </location>
</feature>
<evidence type="ECO:0000313" key="5">
    <source>
        <dbReference type="Proteomes" id="UP000494206"/>
    </source>
</evidence>
<protein>
    <submittedName>
        <fullName evidence="4">Uncharacterized protein</fullName>
    </submittedName>
</protein>
<dbReference type="OrthoDB" id="8609993at2759"/>
<name>A0A8S1EXR1_9PELO</name>
<dbReference type="SMART" id="SM00194">
    <property type="entry name" value="PTPc"/>
    <property type="match status" value="1"/>
</dbReference>
<dbReference type="EMBL" id="CADEPM010000004">
    <property type="protein sequence ID" value="CAB3405494.1"/>
    <property type="molecule type" value="Genomic_DNA"/>
</dbReference>
<dbReference type="InterPro" id="IPR000242">
    <property type="entry name" value="PTP_cat"/>
</dbReference>
<dbReference type="Pfam" id="PF00102">
    <property type="entry name" value="Y_phosphatase"/>
    <property type="match status" value="1"/>
</dbReference>
<dbReference type="InterPro" id="IPR003595">
    <property type="entry name" value="Tyr_Pase_cat"/>
</dbReference>
<dbReference type="GO" id="GO:0004725">
    <property type="term" value="F:protein tyrosine phosphatase activity"/>
    <property type="evidence" value="ECO:0007669"/>
    <property type="project" value="InterPro"/>
</dbReference>
<dbReference type="PROSITE" id="PS50056">
    <property type="entry name" value="TYR_PHOSPHATASE_2"/>
    <property type="match status" value="1"/>
</dbReference>
<dbReference type="CDD" id="cd00047">
    <property type="entry name" value="PTPc"/>
    <property type="match status" value="1"/>
</dbReference>
<evidence type="ECO:0000313" key="4">
    <source>
        <dbReference type="EMBL" id="CAB3405494.1"/>
    </source>
</evidence>
<dbReference type="PRINTS" id="PR00700">
    <property type="entry name" value="PRTYPHPHTASE"/>
</dbReference>
<dbReference type="SUPFAM" id="SSF52799">
    <property type="entry name" value="(Phosphotyrosine protein) phosphatases II"/>
    <property type="match status" value="1"/>
</dbReference>
<dbReference type="FunFam" id="3.90.190.10:FF:000114">
    <property type="entry name" value="Tyrosine-protein phosphatase"/>
    <property type="match status" value="1"/>
</dbReference>
<feature type="compositionally biased region" description="Polar residues" evidence="1">
    <location>
        <begin position="1"/>
        <end position="20"/>
    </location>
</feature>
<dbReference type="InterPro" id="IPR000387">
    <property type="entry name" value="Tyr_Pase_dom"/>
</dbReference>
<dbReference type="PROSITE" id="PS50055">
    <property type="entry name" value="TYR_PHOSPHATASE_PTP"/>
    <property type="match status" value="1"/>
</dbReference>
<proteinExistence type="predicted"/>
<feature type="domain" description="Tyrosine specific protein phosphatases" evidence="3">
    <location>
        <begin position="278"/>
        <end position="350"/>
    </location>
</feature>
<feature type="compositionally biased region" description="Basic and acidic residues" evidence="1">
    <location>
        <begin position="60"/>
        <end position="76"/>
    </location>
</feature>
<dbReference type="PANTHER" id="PTHR46163">
    <property type="entry name" value="TYROSINE-PROTEIN PHOSPHATASE-RELATED"/>
    <property type="match status" value="1"/>
</dbReference>
<accession>A0A8S1EXR1</accession>
<organism evidence="4 5">
    <name type="scientific">Caenorhabditis bovis</name>
    <dbReference type="NCBI Taxonomy" id="2654633"/>
    <lineage>
        <taxon>Eukaryota</taxon>
        <taxon>Metazoa</taxon>
        <taxon>Ecdysozoa</taxon>
        <taxon>Nematoda</taxon>
        <taxon>Chromadorea</taxon>
        <taxon>Rhabditida</taxon>
        <taxon>Rhabditina</taxon>
        <taxon>Rhabditomorpha</taxon>
        <taxon>Rhabditoidea</taxon>
        <taxon>Rhabditidae</taxon>
        <taxon>Peloderinae</taxon>
        <taxon>Caenorhabditis</taxon>
    </lineage>
</organism>
<evidence type="ECO:0000259" key="3">
    <source>
        <dbReference type="PROSITE" id="PS50056"/>
    </source>
</evidence>
<feature type="compositionally biased region" description="Basic and acidic residues" evidence="1">
    <location>
        <begin position="23"/>
        <end position="51"/>
    </location>
</feature>
<dbReference type="PROSITE" id="PS00383">
    <property type="entry name" value="TYR_PHOSPHATASE_1"/>
    <property type="match status" value="1"/>
</dbReference>
<evidence type="ECO:0000256" key="1">
    <source>
        <dbReference type="SAM" id="MobiDB-lite"/>
    </source>
</evidence>
<reference evidence="4 5" key="1">
    <citation type="submission" date="2020-04" db="EMBL/GenBank/DDBJ databases">
        <authorList>
            <person name="Laetsch R D."/>
            <person name="Stevens L."/>
            <person name="Kumar S."/>
            <person name="Blaxter L. M."/>
        </authorList>
    </citation>
    <scope>NUCLEOTIDE SEQUENCE [LARGE SCALE GENOMIC DNA]</scope>
</reference>
<dbReference type="InterPro" id="IPR029021">
    <property type="entry name" value="Prot-tyrosine_phosphatase-like"/>
</dbReference>
<dbReference type="Proteomes" id="UP000494206">
    <property type="component" value="Unassembled WGS sequence"/>
</dbReference>
<dbReference type="InterPro" id="IPR016130">
    <property type="entry name" value="Tyr_Pase_AS"/>
</dbReference>
<sequence>MQTTPPYNSDPESSAWSQVRGQRAHDGLDAESDHETDRPYTMDRTKLRKPPETPSISPHDSQDKSLSETKESKSLVENEELRDKYIATFKELARQSQMTNLDEQTEEFGSLPLDPTDAECKAFRDPANKKKNRYENIRCLDKSRVKLTFLAKNEPGSDYIHANYVGSRYLKHRYILTQGPKKSTIIDFWRMVWQEKTTVIIMLCNFIEHNREKCAEYFPRNHNSPMRLDKLSLSFEDSTIDKSVVTTKLRLEYRGEHRFITHLQWIEWPDYQVPGSSETMLRLLRKIREKRTPPIVHCAAGVGRSGTLIAIEISLMAINNFFVVPNIKQIVTSLRINGRCSAVQTLQQYMLIRKVVLDYGAMNRFISAEHFRAFTNAYNRAVKMQVSM</sequence>
<keyword evidence="5" id="KW-1185">Reference proteome</keyword>
<dbReference type="SMART" id="SM00404">
    <property type="entry name" value="PTPc_motif"/>
    <property type="match status" value="1"/>
</dbReference>
<comment type="caution">
    <text evidence="4">The sequence shown here is derived from an EMBL/GenBank/DDBJ whole genome shotgun (WGS) entry which is preliminary data.</text>
</comment>